<proteinExistence type="predicted"/>
<feature type="non-terminal residue" evidence="1">
    <location>
        <position position="1"/>
    </location>
</feature>
<evidence type="ECO:0000313" key="1">
    <source>
        <dbReference type="EMBL" id="JAP90100.1"/>
    </source>
</evidence>
<dbReference type="EMBL" id="GDID01006506">
    <property type="protein sequence ID" value="JAP90100.1"/>
    <property type="molecule type" value="Transcribed_RNA"/>
</dbReference>
<reference evidence="1" key="1">
    <citation type="submission" date="2015-07" db="EMBL/GenBank/DDBJ databases">
        <title>Adaptation to a free-living lifestyle via gene acquisitions in the diplomonad Trepomonas sp. PC1.</title>
        <authorList>
            <person name="Xu F."/>
            <person name="Jerlstrom-Hultqvist J."/>
            <person name="Kolisko M."/>
            <person name="Simpson A.G.B."/>
            <person name="Roger A.J."/>
            <person name="Svard S.G."/>
            <person name="Andersson J.O."/>
        </authorList>
    </citation>
    <scope>NUCLEOTIDE SEQUENCE</scope>
    <source>
        <strain evidence="1">PC1</strain>
    </source>
</reference>
<gene>
    <name evidence="1" type="ORF">TPC1_30405</name>
</gene>
<protein>
    <submittedName>
        <fullName evidence="1">Uncharacterized protein</fullName>
    </submittedName>
</protein>
<accession>A0A146JZH5</accession>
<dbReference type="AlphaFoldDB" id="A0A146JZH5"/>
<name>A0A146JZH5_9EUKA</name>
<organism evidence="1">
    <name type="scientific">Trepomonas sp. PC1</name>
    <dbReference type="NCBI Taxonomy" id="1076344"/>
    <lineage>
        <taxon>Eukaryota</taxon>
        <taxon>Metamonada</taxon>
        <taxon>Diplomonadida</taxon>
        <taxon>Hexamitidae</taxon>
        <taxon>Hexamitinae</taxon>
        <taxon>Trepomonas</taxon>
    </lineage>
</organism>
<feature type="non-terminal residue" evidence="1">
    <location>
        <position position="640"/>
    </location>
</feature>
<sequence>PKKNAGELHNRTFNLVQKLIEVKTQLPELLYADLLFSVASSQCQSTVLHTCLNFYQLLTNLSFQREVIRNIRQPERAIDAADFDLCDVKQILSQFYCTGSKIFNLSRFVNKMMIVPQILVKKVFLSVEVANQLDFLKQNAADYKQFVFKQCKKPVSTFAAANLQLCARLLQFQNCRLPEESADALKPKTAKVNNCFAMFLSVLKKNQSNTFQFVKTAVCDFALRFGGLSHIYQKIADLLQKQNLQLQFSSHNIFQQQNVQSLLCYKYKRTYQIGCRSKQQFNPLKQIIIGYKEQPLPFRLQLIHQVHALTSPDLIKVPTYVKKEPKLIVNVDNEKSKQPKSPQQFPSESVKLHQLKLQREIKNEIQPRHQQKYKTVFMNLHEITEVVEFLRGNSQISHYLVSKMNKKLPEFIPHARINAKPLSTQNVNGTISQLEANFCQAFQITTNKFCQLRQYFLTYGAIDSKLIIEFNSYVCVAEVFGAILFNQTVNLRNDRCWFLQMNKNPIEVKLHFNGNLRYQKRAMVKQIMFKVNEVEIGLIGATTNATQLNIRDPIVKVLNSIILDRNYQINPPKIQDLFPPQIPMIATINNIKTINSTRIVQGVKCEERVPSSKPLRMNYYQAPIPKIPDIWGNIQSENQK</sequence>